<dbReference type="Proteomes" id="UP000015354">
    <property type="component" value="Unassembled WGS sequence"/>
</dbReference>
<name>S9VV96_9TRYP</name>
<reference evidence="2 3" key="1">
    <citation type="journal article" date="2013" name="PLoS ONE">
        <title>Predicting the Proteins of Angomonas deanei, Strigomonas culicis and Their Respective Endosymbionts Reveals New Aspects of the Trypanosomatidae Family.</title>
        <authorList>
            <person name="Motta M.C."/>
            <person name="Martins A.C."/>
            <person name="de Souza S.S."/>
            <person name="Catta-Preta C.M."/>
            <person name="Silva R."/>
            <person name="Klein C.C."/>
            <person name="de Almeida L.G."/>
            <person name="de Lima Cunha O."/>
            <person name="Ciapina L.P."/>
            <person name="Brocchi M."/>
            <person name="Colabardini A.C."/>
            <person name="de Araujo Lima B."/>
            <person name="Machado C.R."/>
            <person name="de Almeida Soares C.M."/>
            <person name="Probst C.M."/>
            <person name="de Menezes C.B."/>
            <person name="Thompson C.E."/>
            <person name="Bartholomeu D.C."/>
            <person name="Gradia D.F."/>
            <person name="Pavoni D.P."/>
            <person name="Grisard E.C."/>
            <person name="Fantinatti-Garboggini F."/>
            <person name="Marchini F.K."/>
            <person name="Rodrigues-Luiz G.F."/>
            <person name="Wagner G."/>
            <person name="Goldman G.H."/>
            <person name="Fietto J.L."/>
            <person name="Elias M.C."/>
            <person name="Goldman M.H."/>
            <person name="Sagot M.F."/>
            <person name="Pereira M."/>
            <person name="Stoco P.H."/>
            <person name="de Mendonca-Neto R.P."/>
            <person name="Teixeira S.M."/>
            <person name="Maciel T.E."/>
            <person name="de Oliveira Mendes T.A."/>
            <person name="Urmenyi T.P."/>
            <person name="de Souza W."/>
            <person name="Schenkman S."/>
            <person name="de Vasconcelos A.T."/>
        </authorList>
    </citation>
    <scope>NUCLEOTIDE SEQUENCE [LARGE SCALE GENOMIC DNA]</scope>
</reference>
<organism evidence="2 3">
    <name type="scientific">Strigomonas culicis</name>
    <dbReference type="NCBI Taxonomy" id="28005"/>
    <lineage>
        <taxon>Eukaryota</taxon>
        <taxon>Discoba</taxon>
        <taxon>Euglenozoa</taxon>
        <taxon>Kinetoplastea</taxon>
        <taxon>Metakinetoplastina</taxon>
        <taxon>Trypanosomatida</taxon>
        <taxon>Trypanosomatidae</taxon>
        <taxon>Strigomonadinae</taxon>
        <taxon>Strigomonas</taxon>
    </lineage>
</organism>
<dbReference type="OrthoDB" id="270720at2759"/>
<evidence type="ECO:0000259" key="1">
    <source>
        <dbReference type="PROSITE" id="PS51205"/>
    </source>
</evidence>
<keyword evidence="3" id="KW-1185">Reference proteome</keyword>
<proteinExistence type="predicted"/>
<dbReference type="SUPFAM" id="SSF109993">
    <property type="entry name" value="VPS9 domain"/>
    <property type="match status" value="1"/>
</dbReference>
<evidence type="ECO:0000313" key="3">
    <source>
        <dbReference type="Proteomes" id="UP000015354"/>
    </source>
</evidence>
<feature type="domain" description="VPS9" evidence="1">
    <location>
        <begin position="55"/>
        <end position="211"/>
    </location>
</feature>
<evidence type="ECO:0000313" key="2">
    <source>
        <dbReference type="EMBL" id="EPY27190.1"/>
    </source>
</evidence>
<dbReference type="EMBL" id="ATMH01005875">
    <property type="protein sequence ID" value="EPY27190.1"/>
    <property type="molecule type" value="Genomic_DNA"/>
</dbReference>
<comment type="caution">
    <text evidence="2">The sequence shown here is derived from an EMBL/GenBank/DDBJ whole genome shotgun (WGS) entry which is preliminary data.</text>
</comment>
<accession>S9VV96</accession>
<dbReference type="AlphaFoldDB" id="S9VV96"/>
<protein>
    <recommendedName>
        <fullName evidence="1">VPS9 domain-containing protein</fullName>
    </recommendedName>
</protein>
<dbReference type="Pfam" id="PF02204">
    <property type="entry name" value="VPS9"/>
    <property type="match status" value="1"/>
</dbReference>
<dbReference type="PROSITE" id="PS51205">
    <property type="entry name" value="VPS9"/>
    <property type="match status" value="1"/>
</dbReference>
<dbReference type="Gene3D" id="1.20.1050.80">
    <property type="entry name" value="VPS9 domain"/>
    <property type="match status" value="1"/>
</dbReference>
<dbReference type="InterPro" id="IPR037191">
    <property type="entry name" value="VPS9_dom_sf"/>
</dbReference>
<sequence>MDLLSFARSVLRWVRQALVDDGAAVPERVVGRWVADRVLRGAAGVLPNLYCQAYRAAERELGEALSRLRPGLSLDDMGVHFARERLFEQLFDPYADAVRTAEQLGRGHTLTRELQIVTQWSKEIDLSTRLAMDTEAGARRPPLGGADDLLPIHQYVLTRSRVDALYAHAKLLADMVMEPMFADPSSEESFSVMTLHVCVLALSQLHPGVRDGEGVLVPFPLECARVAAQVRCVARWVRAADQWCAPTGWGARELESVVRLYMSTWVPHVVSALSTRARSTGAHVPLTDAIFERATCSQMLLNHPPVPPSVRALCLWVGGKLLLSCCSATLQMRLPDGTSGALADWDFVSQAVSVSGTVLELDQFSITVSVRIPLSGLRRVSELLLELL</sequence>
<gene>
    <name evidence="2" type="ORF">STCU_05875</name>
</gene>
<dbReference type="InterPro" id="IPR003123">
    <property type="entry name" value="VPS9"/>
</dbReference>